<sequence length="857" mass="98785">MSREWIRRAAVEEKKGVPENRRSKSEIDLSVETEKSAAGGTKIRQCWSERKSLKPLVLRRLEFSSGKSERGESNERGSKSREKVERSDSFLKRLVKNSKENITEGCERLVRNIRKSPRLLKKKLLSNRSTDSLGSFKSEEGPIAPIRKKSSRRRPLCELDSLKKPEGETETSTVLGEDRKSEKEEQEEEKDQEEEEDRVERRITRDDDSSRSKSVSVEDVEDLIRSEDNLRLLQERAQLRRRFEKTAEFLETLPVREESKDSLLADYSPAVHRRYVRSRLYREEDRLSIDLSESENRQPFERWKTRKVKYSPPPDDEELRKKKSREVGEDEEAEVQRSSRRKRQICDNANGMIRIRDKLVLGLSAFAILFTLLLVMDLQMDLGYSGHHLVPSHGRVRIGDDPNAETVYTSFRRKFLQRVNASKEQYGSDASSATKDTSGYSKKYSGSDKSKHDDFADLVDIVTNGYGVSADEGVVRISGEDHSHNPTLGELRNVVLGKNATTLEKFHLQISRSELYPKDSPYVDELLLQMATQPITHVVQKEGGTQLKLVIDYPNNSQALFKPMRFPREQQTLPNHFYFTDFERHTAEIASFHLDRLLGFRRAMPVTGRTLNITTEIYNVAESELLKTFFVSPAGNLCFHGKCSYYCDTAHAVCGNPDTLEGSFAAFLPDKSFAARKAWRHPWRRSYHKRRKAQWEHDSQYCSLVKEIQPYDEGRRLLDLMDMAVFDFLTGNMDRHHYETFKIFGNDTFTLHVDHGRGFGKPFHDETSILAPILQCCMIRQSTLGTLLKFHNGPMRLSAAMKQSMASDPVAPVLWEPHLTALDRRVGLILQAIRECVNREESEQVVQSEKNEHRKKS</sequence>
<comment type="cofactor">
    <cofactor evidence="8">
        <name>Mn(2+)</name>
        <dbReference type="ChEBI" id="CHEBI:29035"/>
    </cofactor>
</comment>
<feature type="compositionally biased region" description="Basic and acidic residues" evidence="9">
    <location>
        <begin position="155"/>
        <end position="167"/>
    </location>
</feature>
<keyword evidence="10" id="KW-0472">Membrane</keyword>
<keyword evidence="13" id="KW-1185">Reference proteome</keyword>
<feature type="domain" description="FAM20 C-terminal" evidence="11">
    <location>
        <begin position="629"/>
        <end position="846"/>
    </location>
</feature>
<accession>A0AAD9VIY1</accession>
<feature type="region of interest" description="Disordered" evidence="9">
    <location>
        <begin position="305"/>
        <end position="341"/>
    </location>
</feature>
<evidence type="ECO:0000256" key="10">
    <source>
        <dbReference type="SAM" id="Phobius"/>
    </source>
</evidence>
<feature type="active site" evidence="6">
    <location>
        <position position="734"/>
    </location>
</feature>
<keyword evidence="5" id="KW-0325">Glycoprotein</keyword>
<feature type="binding site" evidence="8">
    <location>
        <position position="754"/>
    </location>
    <ligand>
        <name>Mn(2+)</name>
        <dbReference type="ChEBI" id="CHEBI:29035"/>
    </ligand>
</feature>
<reference evidence="12" key="1">
    <citation type="submission" date="2021-08" db="EMBL/GenBank/DDBJ databases">
        <authorList>
            <person name="Misof B."/>
            <person name="Oliver O."/>
            <person name="Podsiadlowski L."/>
            <person name="Donath A."/>
            <person name="Peters R."/>
            <person name="Mayer C."/>
            <person name="Rust J."/>
            <person name="Gunkel S."/>
            <person name="Lesny P."/>
            <person name="Martin S."/>
            <person name="Oeyen J.P."/>
            <person name="Petersen M."/>
            <person name="Panagiotis P."/>
            <person name="Wilbrandt J."/>
            <person name="Tanja T."/>
        </authorList>
    </citation>
    <scope>NUCLEOTIDE SEQUENCE</scope>
    <source>
        <strain evidence="12">GBR_01_08_01A</strain>
        <tissue evidence="12">Thorax + abdomen</tissue>
    </source>
</reference>
<evidence type="ECO:0000256" key="2">
    <source>
        <dbReference type="ARBA" id="ARBA00006557"/>
    </source>
</evidence>
<feature type="binding site" evidence="7">
    <location>
        <position position="754"/>
    </location>
    <ligand>
        <name>ATP</name>
        <dbReference type="ChEBI" id="CHEBI:30616"/>
    </ligand>
</feature>
<dbReference type="GO" id="GO:0005794">
    <property type="term" value="C:Golgi apparatus"/>
    <property type="evidence" value="ECO:0007669"/>
    <property type="project" value="UniProtKB-SubCell"/>
</dbReference>
<evidence type="ECO:0000256" key="7">
    <source>
        <dbReference type="PIRSR" id="PIRSR624869-2"/>
    </source>
</evidence>
<feature type="binding site" evidence="7">
    <location>
        <position position="739"/>
    </location>
    <ligand>
        <name>ATP</name>
        <dbReference type="ChEBI" id="CHEBI:30616"/>
    </ligand>
</feature>
<keyword evidence="10" id="KW-0812">Transmembrane</keyword>
<feature type="compositionally biased region" description="Basic and acidic residues" evidence="9">
    <location>
        <begin position="198"/>
        <end position="211"/>
    </location>
</feature>
<feature type="transmembrane region" description="Helical" evidence="10">
    <location>
        <begin position="359"/>
        <end position="376"/>
    </location>
</feature>
<feature type="binding site" evidence="7">
    <location>
        <position position="583"/>
    </location>
    <ligand>
        <name>ATP</name>
        <dbReference type="ChEBI" id="CHEBI:30616"/>
    </ligand>
</feature>
<keyword evidence="7" id="KW-0547">Nucleotide-binding</keyword>
<evidence type="ECO:0000256" key="1">
    <source>
        <dbReference type="ARBA" id="ARBA00004555"/>
    </source>
</evidence>
<dbReference type="AlphaFoldDB" id="A0AAD9VIY1"/>
<feature type="region of interest" description="Disordered" evidence="9">
    <location>
        <begin position="426"/>
        <end position="451"/>
    </location>
</feature>
<keyword evidence="7" id="KW-0067">ATP-binding</keyword>
<organism evidence="12 13">
    <name type="scientific">Odynerus spinipes</name>
    <dbReference type="NCBI Taxonomy" id="1348599"/>
    <lineage>
        <taxon>Eukaryota</taxon>
        <taxon>Metazoa</taxon>
        <taxon>Ecdysozoa</taxon>
        <taxon>Arthropoda</taxon>
        <taxon>Hexapoda</taxon>
        <taxon>Insecta</taxon>
        <taxon>Pterygota</taxon>
        <taxon>Neoptera</taxon>
        <taxon>Endopterygota</taxon>
        <taxon>Hymenoptera</taxon>
        <taxon>Apocrita</taxon>
        <taxon>Aculeata</taxon>
        <taxon>Vespoidea</taxon>
        <taxon>Vespidae</taxon>
        <taxon>Eumeninae</taxon>
        <taxon>Odynerus</taxon>
    </lineage>
</organism>
<dbReference type="Proteomes" id="UP001258017">
    <property type="component" value="Unassembled WGS sequence"/>
</dbReference>
<dbReference type="GO" id="GO:0005524">
    <property type="term" value="F:ATP binding"/>
    <property type="evidence" value="ECO:0007669"/>
    <property type="project" value="UniProtKB-KW"/>
</dbReference>
<dbReference type="CDD" id="cd10314">
    <property type="entry name" value="FAM20_C"/>
    <property type="match status" value="1"/>
</dbReference>
<feature type="compositionally biased region" description="Acidic residues" evidence="9">
    <location>
        <begin position="184"/>
        <end position="197"/>
    </location>
</feature>
<evidence type="ECO:0000256" key="9">
    <source>
        <dbReference type="SAM" id="MobiDB-lite"/>
    </source>
</evidence>
<name>A0AAD9VIY1_9HYME</name>
<keyword evidence="3" id="KW-0333">Golgi apparatus</keyword>
<feature type="binding site" evidence="7">
    <location>
        <position position="562"/>
    </location>
    <ligand>
        <name>ATP</name>
        <dbReference type="ChEBI" id="CHEBI:30616"/>
    </ligand>
</feature>
<dbReference type="PANTHER" id="PTHR12450">
    <property type="entry name" value="DENTIN MATRIX PROTEIN 4 PROTEIN FAM20"/>
    <property type="match status" value="1"/>
</dbReference>
<comment type="caution">
    <text evidence="12">The sequence shown here is derived from an EMBL/GenBank/DDBJ whole genome shotgun (WGS) entry which is preliminary data.</text>
</comment>
<evidence type="ECO:0000256" key="5">
    <source>
        <dbReference type="ARBA" id="ARBA00023180"/>
    </source>
</evidence>
<evidence type="ECO:0000256" key="6">
    <source>
        <dbReference type="PIRSR" id="PIRSR624869-1"/>
    </source>
</evidence>
<proteinExistence type="inferred from homology"/>
<evidence type="ECO:0000256" key="3">
    <source>
        <dbReference type="ARBA" id="ARBA00023034"/>
    </source>
</evidence>
<keyword evidence="4" id="KW-1015">Disulfide bond</keyword>
<comment type="subcellular location">
    <subcellularLocation>
        <location evidence="1">Golgi apparatus</location>
    </subcellularLocation>
</comment>
<feature type="binding site" evidence="7">
    <location>
        <position position="546"/>
    </location>
    <ligand>
        <name>ATP</name>
        <dbReference type="ChEBI" id="CHEBI:30616"/>
    </ligand>
</feature>
<evidence type="ECO:0000313" key="13">
    <source>
        <dbReference type="Proteomes" id="UP001258017"/>
    </source>
</evidence>
<feature type="region of interest" description="Disordered" evidence="9">
    <location>
        <begin position="1"/>
        <end position="43"/>
    </location>
</feature>
<feature type="region of interest" description="Disordered" evidence="9">
    <location>
        <begin position="120"/>
        <end position="219"/>
    </location>
</feature>
<evidence type="ECO:0000256" key="8">
    <source>
        <dbReference type="PIRSR" id="PIRSR624869-3"/>
    </source>
</evidence>
<protein>
    <recommendedName>
        <fullName evidence="11">FAM20 C-terminal domain-containing protein</fullName>
    </recommendedName>
</protein>
<evidence type="ECO:0000259" key="11">
    <source>
        <dbReference type="Pfam" id="PF06702"/>
    </source>
</evidence>
<feature type="region of interest" description="Disordered" evidence="9">
    <location>
        <begin position="64"/>
        <end position="89"/>
    </location>
</feature>
<feature type="binding site" evidence="7">
    <location>
        <begin position="665"/>
        <end position="668"/>
    </location>
    <ligand>
        <name>ATP</name>
        <dbReference type="ChEBI" id="CHEBI:30616"/>
    </ligand>
</feature>
<keyword evidence="8" id="KW-0464">Manganese</keyword>
<evidence type="ECO:0000256" key="4">
    <source>
        <dbReference type="ARBA" id="ARBA00023157"/>
    </source>
</evidence>
<feature type="binding site" evidence="8">
    <location>
        <position position="583"/>
    </location>
    <ligand>
        <name>Mn(2+)</name>
        <dbReference type="ChEBI" id="CHEBI:29035"/>
    </ligand>
</feature>
<feature type="compositionally biased region" description="Low complexity" evidence="9">
    <location>
        <begin position="434"/>
        <end position="444"/>
    </location>
</feature>
<comment type="similarity">
    <text evidence="2">Belongs to the FAM20 family.</text>
</comment>
<keyword evidence="10" id="KW-1133">Transmembrane helix</keyword>
<gene>
    <name evidence="12" type="ORF">KPH14_005694</name>
</gene>
<dbReference type="Pfam" id="PF06702">
    <property type="entry name" value="Fam20C"/>
    <property type="match status" value="1"/>
</dbReference>
<keyword evidence="8" id="KW-0479">Metal-binding</keyword>
<reference evidence="12" key="2">
    <citation type="journal article" date="2023" name="Commun. Biol.">
        <title>Intrasexual cuticular hydrocarbon dimorphism in a wasp sheds light on hydrocarbon biosynthesis genes in Hymenoptera.</title>
        <authorList>
            <person name="Moris V.C."/>
            <person name="Podsiadlowski L."/>
            <person name="Martin S."/>
            <person name="Oeyen J.P."/>
            <person name="Donath A."/>
            <person name="Petersen M."/>
            <person name="Wilbrandt J."/>
            <person name="Misof B."/>
            <person name="Liedtke D."/>
            <person name="Thamm M."/>
            <person name="Scheiner R."/>
            <person name="Schmitt T."/>
            <person name="Niehuis O."/>
        </authorList>
    </citation>
    <scope>NUCLEOTIDE SEQUENCE</scope>
    <source>
        <strain evidence="12">GBR_01_08_01A</strain>
    </source>
</reference>
<dbReference type="PANTHER" id="PTHR12450:SF22">
    <property type="entry name" value="EXTRACELLULAR SERINE_THREONINE PROTEIN CG31145"/>
    <property type="match status" value="1"/>
</dbReference>
<dbReference type="InterPro" id="IPR024869">
    <property type="entry name" value="FAM20"/>
</dbReference>
<dbReference type="GO" id="GO:0004674">
    <property type="term" value="F:protein serine/threonine kinase activity"/>
    <property type="evidence" value="ECO:0007669"/>
    <property type="project" value="TreeGrafter"/>
</dbReference>
<dbReference type="EMBL" id="JAIFRP010004406">
    <property type="protein sequence ID" value="KAK2576333.1"/>
    <property type="molecule type" value="Genomic_DNA"/>
</dbReference>
<evidence type="ECO:0000313" key="12">
    <source>
        <dbReference type="EMBL" id="KAK2576333.1"/>
    </source>
</evidence>
<dbReference type="GO" id="GO:0046872">
    <property type="term" value="F:metal ion binding"/>
    <property type="evidence" value="ECO:0007669"/>
    <property type="project" value="UniProtKB-KW"/>
</dbReference>
<feature type="compositionally biased region" description="Basic and acidic residues" evidence="9">
    <location>
        <begin position="1"/>
        <end position="35"/>
    </location>
</feature>
<dbReference type="InterPro" id="IPR009581">
    <property type="entry name" value="FAM20_C"/>
</dbReference>